<evidence type="ECO:0000256" key="1">
    <source>
        <dbReference type="SAM" id="MobiDB-lite"/>
    </source>
</evidence>
<feature type="compositionally biased region" description="Low complexity" evidence="1">
    <location>
        <begin position="261"/>
        <end position="271"/>
    </location>
</feature>
<feature type="compositionally biased region" description="Basic residues" evidence="1">
    <location>
        <begin position="170"/>
        <end position="188"/>
    </location>
</feature>
<feature type="compositionally biased region" description="Basic and acidic residues" evidence="1">
    <location>
        <begin position="235"/>
        <end position="248"/>
    </location>
</feature>
<reference evidence="2 3" key="1">
    <citation type="submission" date="2015-01" db="EMBL/GenBank/DDBJ databases">
        <title>The Genome Sequence of Exophiala spinifera CBS89968.</title>
        <authorList>
            <consortium name="The Broad Institute Genomics Platform"/>
            <person name="Cuomo C."/>
            <person name="de Hoog S."/>
            <person name="Gorbushina A."/>
            <person name="Stielow B."/>
            <person name="Teixiera M."/>
            <person name="Abouelleil A."/>
            <person name="Chapman S.B."/>
            <person name="Priest M."/>
            <person name="Young S.K."/>
            <person name="Wortman J."/>
            <person name="Nusbaum C."/>
            <person name="Birren B."/>
        </authorList>
    </citation>
    <scope>NUCLEOTIDE SEQUENCE [LARGE SCALE GENOMIC DNA]</scope>
    <source>
        <strain evidence="2 3">CBS 89968</strain>
    </source>
</reference>
<dbReference type="HOGENOM" id="CLU_027820_0_0_1"/>
<dbReference type="GeneID" id="27330704"/>
<name>A0A0D2A338_9EURO</name>
<gene>
    <name evidence="2" type="ORF">PV08_03621</name>
</gene>
<accession>A0A0D2A338</accession>
<organism evidence="2 3">
    <name type="scientific">Exophiala spinifera</name>
    <dbReference type="NCBI Taxonomy" id="91928"/>
    <lineage>
        <taxon>Eukaryota</taxon>
        <taxon>Fungi</taxon>
        <taxon>Dikarya</taxon>
        <taxon>Ascomycota</taxon>
        <taxon>Pezizomycotina</taxon>
        <taxon>Eurotiomycetes</taxon>
        <taxon>Chaetothyriomycetidae</taxon>
        <taxon>Chaetothyriales</taxon>
        <taxon>Herpotrichiellaceae</taxon>
        <taxon>Exophiala</taxon>
    </lineage>
</organism>
<sequence>MRAIPMRCRKPRYDGSGIIKESYHEDEYFYTGSNLEVLAFFEYASYHRLPIKSRVPKLISHFNKHLHLTFSEKEIEAKLMLFWERGSPAGSARSGWPEIIARGISALRRLPQEKIDRVHKRARELEAVFAHDHNPRGLRRISRPSSAFRTGAKNQRQDVGSLASVEDRRSRRRRKRRDPWTMTRRKNRAVSAPAPSLDSNESQSEEIRDSEEPLSTVKESFDCVLLAKHPRLGDKIEESSQSHQKDDTNPEAAPRPVQHEPQSQTPDSPDQQSVIAMLRLDLEAQRIEKADEVRLWRDLYLEEQRRRKRLSQDLEVLQAALDSGASRKEANLQDKIESLQASLNSSLLVRRFEAPFSWDFQAKNALKISEDFNKIIVILNRVPLHQYNPAFGIDVTKVARPLELVNLLQRAFGRVGDESVIDSSVAELLRQRGLTEVLLSLVGAAICSWVLEPNAGGLFQENHLIYPKLRGLLTALDSRLASSLEFAAHEEFFDDRPMCNLVVSRRARALSRQLIACVLPLVEDHERLGEQYAQIRRGWCEKEDDLTRIFQLALNAKIRLLLTPDLYRCVFPLPGKEVKDRLMKIGLGLVPRHPDPGQKAVTRVSVIPALLRYAAAREDFTYDRFLYNAELIKNIKPDVLIQARVLV</sequence>
<feature type="region of interest" description="Disordered" evidence="1">
    <location>
        <begin position="235"/>
        <end position="271"/>
    </location>
</feature>
<dbReference type="OrthoDB" id="303107at2759"/>
<dbReference type="EMBL" id="KN847493">
    <property type="protein sequence ID" value="KIW19327.1"/>
    <property type="molecule type" value="Genomic_DNA"/>
</dbReference>
<keyword evidence="3" id="KW-1185">Reference proteome</keyword>
<dbReference type="AlphaFoldDB" id="A0A0D2A338"/>
<evidence type="ECO:0000313" key="2">
    <source>
        <dbReference type="EMBL" id="KIW19327.1"/>
    </source>
</evidence>
<dbReference type="RefSeq" id="XP_016239543.1">
    <property type="nucleotide sequence ID" value="XM_016377973.1"/>
</dbReference>
<evidence type="ECO:0000313" key="3">
    <source>
        <dbReference type="Proteomes" id="UP000053328"/>
    </source>
</evidence>
<proteinExistence type="predicted"/>
<feature type="compositionally biased region" description="Polar residues" evidence="1">
    <location>
        <begin position="143"/>
        <end position="158"/>
    </location>
</feature>
<dbReference type="Proteomes" id="UP000053328">
    <property type="component" value="Unassembled WGS sequence"/>
</dbReference>
<dbReference type="VEuPathDB" id="FungiDB:PV08_03621"/>
<feature type="region of interest" description="Disordered" evidence="1">
    <location>
        <begin position="136"/>
        <end position="215"/>
    </location>
</feature>
<protein>
    <submittedName>
        <fullName evidence="2">Uncharacterized protein</fullName>
    </submittedName>
</protein>